<dbReference type="STRING" id="93060.P9215_04481"/>
<proteinExistence type="predicted"/>
<evidence type="ECO:0000256" key="1">
    <source>
        <dbReference type="ARBA" id="ARBA00022741"/>
    </source>
</evidence>
<dbReference type="InterPro" id="IPR047187">
    <property type="entry name" value="SF1_C_Upf1"/>
</dbReference>
<keyword evidence="1" id="KW-0547">Nucleotide-binding</keyword>
<dbReference type="NCBIfam" id="TIGR03491">
    <property type="entry name" value="TM0106 family RecB-like putative nuclease"/>
    <property type="match status" value="1"/>
</dbReference>
<keyword evidence="2" id="KW-0378">Hydrolase</keyword>
<evidence type="ECO:0000256" key="4">
    <source>
        <dbReference type="ARBA" id="ARBA00022840"/>
    </source>
</evidence>
<dbReference type="SMART" id="SM00382">
    <property type="entry name" value="AAA"/>
    <property type="match status" value="1"/>
</dbReference>
<dbReference type="InterPro" id="IPR003593">
    <property type="entry name" value="AAA+_ATPase"/>
</dbReference>
<organism evidence="6 7">
    <name type="scientific">Prochlorococcus marinus (strain MIT 9215)</name>
    <dbReference type="NCBI Taxonomy" id="93060"/>
    <lineage>
        <taxon>Bacteria</taxon>
        <taxon>Bacillati</taxon>
        <taxon>Cyanobacteriota</taxon>
        <taxon>Cyanophyceae</taxon>
        <taxon>Synechococcales</taxon>
        <taxon>Prochlorococcaceae</taxon>
        <taxon>Prochlorococcus</taxon>
    </lineage>
</organism>
<feature type="domain" description="AAA+ ATPase" evidence="5">
    <location>
        <begin position="781"/>
        <end position="958"/>
    </location>
</feature>
<dbReference type="Pfam" id="PF13604">
    <property type="entry name" value="AAA_30"/>
    <property type="match status" value="1"/>
</dbReference>
<dbReference type="CDD" id="cd18808">
    <property type="entry name" value="SF1_C_Upf1"/>
    <property type="match status" value="1"/>
</dbReference>
<evidence type="ECO:0000313" key="7">
    <source>
        <dbReference type="Proteomes" id="UP000002014"/>
    </source>
</evidence>
<dbReference type="SUPFAM" id="SSF53098">
    <property type="entry name" value="Ribonuclease H-like"/>
    <property type="match status" value="1"/>
</dbReference>
<dbReference type="GO" id="GO:0005524">
    <property type="term" value="F:ATP binding"/>
    <property type="evidence" value="ECO:0007669"/>
    <property type="project" value="UniProtKB-KW"/>
</dbReference>
<dbReference type="RefSeq" id="WP_012007206.1">
    <property type="nucleotide sequence ID" value="NC_009840.1"/>
</dbReference>
<dbReference type="EMBL" id="CP000825">
    <property type="protein sequence ID" value="ABV50064.1"/>
    <property type="molecule type" value="Genomic_DNA"/>
</dbReference>
<dbReference type="InterPro" id="IPR038720">
    <property type="entry name" value="YprB_RNase_H-like_dom"/>
</dbReference>
<dbReference type="OrthoDB" id="9757917at2"/>
<evidence type="ECO:0000256" key="3">
    <source>
        <dbReference type="ARBA" id="ARBA00022806"/>
    </source>
</evidence>
<keyword evidence="4" id="KW-0067">ATP-binding</keyword>
<dbReference type="Pfam" id="PF13087">
    <property type="entry name" value="AAA_12"/>
    <property type="match status" value="1"/>
</dbReference>
<evidence type="ECO:0000256" key="2">
    <source>
        <dbReference type="ARBA" id="ARBA00022801"/>
    </source>
</evidence>
<reference evidence="6 7" key="1">
    <citation type="journal article" date="2007" name="PLoS Genet.">
        <title>Patterns and implications of gene gain and loss in the evolution of Prochlorococcus.</title>
        <authorList>
            <person name="Kettler G.C."/>
            <person name="Martiny A.C."/>
            <person name="Huang K."/>
            <person name="Zucker J."/>
            <person name="Coleman M.L."/>
            <person name="Rodrigue S."/>
            <person name="Chen F."/>
            <person name="Lapidus A."/>
            <person name="Ferriera S."/>
            <person name="Johnson J."/>
            <person name="Steglich C."/>
            <person name="Church G.M."/>
            <person name="Richardson P."/>
            <person name="Chisholm S.W."/>
        </authorList>
    </citation>
    <scope>NUCLEOTIDE SEQUENCE [LARGE SCALE GENOMIC DNA]</scope>
    <source>
        <strain evidence="6 7">MIT 9215</strain>
    </source>
</reference>
<dbReference type="InterPro" id="IPR019993">
    <property type="entry name" value="RecB_nuclease_TM0106_put"/>
</dbReference>
<dbReference type="eggNOG" id="COG2251">
    <property type="taxonomic scope" value="Bacteria"/>
</dbReference>
<dbReference type="InterPro" id="IPR050534">
    <property type="entry name" value="Coronavir_polyprotein_1ab"/>
</dbReference>
<dbReference type="CDD" id="cd17934">
    <property type="entry name" value="DEXXQc_Upf1-like"/>
    <property type="match status" value="1"/>
</dbReference>
<dbReference type="PANTHER" id="PTHR43788:SF8">
    <property type="entry name" value="DNA-BINDING PROTEIN SMUBP-2"/>
    <property type="match status" value="1"/>
</dbReference>
<dbReference type="SUPFAM" id="SSF52540">
    <property type="entry name" value="P-loop containing nucleoside triphosphate hydrolases"/>
    <property type="match status" value="2"/>
</dbReference>
<dbReference type="GO" id="GO:0016787">
    <property type="term" value="F:hydrolase activity"/>
    <property type="evidence" value="ECO:0007669"/>
    <property type="project" value="UniProtKB-KW"/>
</dbReference>
<dbReference type="InterPro" id="IPR041679">
    <property type="entry name" value="DNA2/NAM7-like_C"/>
</dbReference>
<evidence type="ECO:0000313" key="6">
    <source>
        <dbReference type="EMBL" id="ABV50064.1"/>
    </source>
</evidence>
<dbReference type="KEGG" id="pmh:P9215_04481"/>
<dbReference type="Proteomes" id="UP000002014">
    <property type="component" value="Chromosome"/>
</dbReference>
<evidence type="ECO:0000259" key="5">
    <source>
        <dbReference type="SMART" id="SM00382"/>
    </source>
</evidence>
<name>A8G383_PROM2</name>
<gene>
    <name evidence="6" type="ordered locus">P9215_04481</name>
</gene>
<dbReference type="InterPro" id="IPR027417">
    <property type="entry name" value="P-loop_NTPase"/>
</dbReference>
<keyword evidence="3" id="KW-0347">Helicase</keyword>
<accession>A8G383</accession>
<dbReference type="InterPro" id="IPR012337">
    <property type="entry name" value="RNaseH-like_sf"/>
</dbReference>
<dbReference type="GO" id="GO:0043139">
    <property type="term" value="F:5'-3' DNA helicase activity"/>
    <property type="evidence" value="ECO:0007669"/>
    <property type="project" value="TreeGrafter"/>
</dbReference>
<dbReference type="Pfam" id="PF13482">
    <property type="entry name" value="RNase_H_2"/>
    <property type="match status" value="1"/>
</dbReference>
<sequence length="1170" mass="133480">MKRKKITPSQLSLFSRSPVVGAWWNELRVQGLFKDKLPERNDLENQLLKDGIRHEELLIANLKKQGHRIAELGGKQTEIDYQSSIDAMAEGYDYIWQASLNNKEMRGAADLLEKIKGSSPFGNWTYQPIECKLSSKTKTTFLVQACCYCELLTPILGSKPNNFKLYLGGKNFKEFQTDKFWYWYLHLRERFRDFQNHFDPDKEPIDIPGDHGDWTAFIDERLAKSRDLMMVAKMRQTQRLKLKEAGINSIDDLALLKESSKVKGLRTEILNDLKQQAQLQVSPKGTDGRPNYLLKKIEKDKGLMLLTKPNEGDIWFDLEGIQDPVLGTQLEYLIGICFKEKDSLRTTYKSWWAHNALEEKKAFEGWVDWVEKRLEKYPNLKIYHYGSYEKSAIRRIAQQYSTKEAVIDKWLRSNLLVDLLPIVTSTIILGEDSYSIKKVEKLYMDKRDADVKTAGDSVVAYRIWANSGEPEIPGKSPTGSPRLQIIEDYNREDCESTERLQNWLINLKKAEGLTFESHEEEKEDELSQEIKPLESLSQKLLDELPEEYKTLKSKESNDETFWENKTGKRGLSFRAQLLLGHLLAFHHRENKIDWWNYFERKEIARLDSDELLEDSEVIEDAIWQKCEEKKSARTSAYYHSFKFNPEQQLKLYCDNNSRLTLEIASTNLRIDAVAIDNDNGEITLKYPKNKLEKRIEEGESEGIPKSSCTLIKRPVDISKPLRDRLEKQANSWIDGNKKLPAALSNFLECNSVKGLVDLNQKIYKNRTDIPKSLAEFLEKESGITLAIQGPPGTGKSSVTAKLVTELLKLDKNIAISSNSNQAINNLLIKTKIVCQDQDLKIEIIKATSNKKDQELSEKDILLLPPKSLTLKERVVGGTTWVFSREEMKKAFDFLIIDEAGQMSLANLLVMAQCAKTIILVGDQQQLSQPTKADHPGESGKSCLEYLIKDANVVPKDKGIFLNTSWRMEPSLTNIVSELFYDQKLIGCQSNKINSIKWGKPLSSKSEDSYPNKGIIFKKIEHYGCSVKSFEEINLIEQIIDSLLGGSFEYAQFDKNITGEIKAKHILVTAPYNVQVNLLEQRLKGKARVGTVDRFQGQEAPIAIHSLTASSGDNAPRGIDFLLEPNRLNVAISRAQCLSIIVGSPNLATGLINTVNEAEKVNRLCRLMMFD</sequence>
<dbReference type="PANTHER" id="PTHR43788">
    <property type="entry name" value="DNA2/NAM7 HELICASE FAMILY MEMBER"/>
    <property type="match status" value="1"/>
</dbReference>
<dbReference type="HOGENOM" id="CLU_008884_0_0_3"/>
<dbReference type="eggNOG" id="COG1112">
    <property type="taxonomic scope" value="Bacteria"/>
</dbReference>
<dbReference type="AlphaFoldDB" id="A8G383"/>
<protein>
    <submittedName>
        <fullName evidence="6">Predicted nuclease (RecB family)</fullName>
    </submittedName>
</protein>
<dbReference type="Gene3D" id="3.40.50.300">
    <property type="entry name" value="P-loop containing nucleotide triphosphate hydrolases"/>
    <property type="match status" value="2"/>
</dbReference>